<dbReference type="Proteomes" id="UP000318509">
    <property type="component" value="Unassembled WGS sequence"/>
</dbReference>
<protein>
    <submittedName>
        <fullName evidence="3">ATPase</fullName>
    </submittedName>
</protein>
<dbReference type="Gene3D" id="3.30.530.20">
    <property type="match status" value="1"/>
</dbReference>
<gene>
    <name evidence="3" type="ORF">E6H00_17885</name>
</gene>
<evidence type="ECO:0000256" key="1">
    <source>
        <dbReference type="ARBA" id="ARBA00006817"/>
    </source>
</evidence>
<dbReference type="CDD" id="cd08893">
    <property type="entry name" value="SRPBCC_CalC_Aha1-like_GntR-HTH"/>
    <property type="match status" value="1"/>
</dbReference>
<dbReference type="SUPFAM" id="SSF55961">
    <property type="entry name" value="Bet v1-like"/>
    <property type="match status" value="1"/>
</dbReference>
<accession>A0A537JST1</accession>
<evidence type="ECO:0000313" key="4">
    <source>
        <dbReference type="Proteomes" id="UP000318509"/>
    </source>
</evidence>
<comment type="caution">
    <text evidence="3">The sequence shown here is derived from an EMBL/GenBank/DDBJ whole genome shotgun (WGS) entry which is preliminary data.</text>
</comment>
<dbReference type="InterPro" id="IPR023393">
    <property type="entry name" value="START-like_dom_sf"/>
</dbReference>
<name>A0A537JST1_9BACT</name>
<reference evidence="3 4" key="1">
    <citation type="journal article" date="2019" name="Nat. Microbiol.">
        <title>Mediterranean grassland soil C-N compound turnover is dependent on rainfall and depth, and is mediated by genomically divergent microorganisms.</title>
        <authorList>
            <person name="Diamond S."/>
            <person name="Andeer P.F."/>
            <person name="Li Z."/>
            <person name="Crits-Christoph A."/>
            <person name="Burstein D."/>
            <person name="Anantharaman K."/>
            <person name="Lane K.R."/>
            <person name="Thomas B.C."/>
            <person name="Pan C."/>
            <person name="Northen T.R."/>
            <person name="Banfield J.F."/>
        </authorList>
    </citation>
    <scope>NUCLEOTIDE SEQUENCE [LARGE SCALE GENOMIC DNA]</scope>
    <source>
        <strain evidence="3">NP_3</strain>
    </source>
</reference>
<dbReference type="AlphaFoldDB" id="A0A537JST1"/>
<dbReference type="InterPro" id="IPR013538">
    <property type="entry name" value="ASHA1/2-like_C"/>
</dbReference>
<organism evidence="3 4">
    <name type="scientific">Candidatus Segetimicrobium genomatis</name>
    <dbReference type="NCBI Taxonomy" id="2569760"/>
    <lineage>
        <taxon>Bacteria</taxon>
        <taxon>Bacillati</taxon>
        <taxon>Candidatus Sysuimicrobiota</taxon>
        <taxon>Candidatus Sysuimicrobiia</taxon>
        <taxon>Candidatus Sysuimicrobiales</taxon>
        <taxon>Candidatus Segetimicrobiaceae</taxon>
        <taxon>Candidatus Segetimicrobium</taxon>
    </lineage>
</organism>
<feature type="domain" description="Activator of Hsp90 ATPase homologue 1/2-like C-terminal" evidence="2">
    <location>
        <begin position="17"/>
        <end position="141"/>
    </location>
</feature>
<sequence length="152" mass="17281">MTQEPASRFVYVTYIRTTPERLWSALTSTEFAQQYWLGVRPEADWRMGGSWKLKLPDGRLADAGEIVEFERPRRLAIRWRHEMTPELKAEGWSLCTMELEPAGDAVKLTVTHGIEKQNSKFIGAVSSGWPQILSNLKSLLETGATLLPSRFT</sequence>
<dbReference type="EMBL" id="VBAK01000195">
    <property type="protein sequence ID" value="TMI86595.1"/>
    <property type="molecule type" value="Genomic_DNA"/>
</dbReference>
<proteinExistence type="inferred from homology"/>
<evidence type="ECO:0000259" key="2">
    <source>
        <dbReference type="Pfam" id="PF08327"/>
    </source>
</evidence>
<evidence type="ECO:0000313" key="3">
    <source>
        <dbReference type="EMBL" id="TMI86595.1"/>
    </source>
</evidence>
<comment type="similarity">
    <text evidence="1">Belongs to the AHA1 family.</text>
</comment>
<dbReference type="Pfam" id="PF08327">
    <property type="entry name" value="AHSA1"/>
    <property type="match status" value="1"/>
</dbReference>